<name>A0A4Q9QFB3_9APHY</name>
<sequence length="158" mass="18074">MLAHLRETSQASVTRCEHKQRAVTVSRPESMEQRQLPRRRFDVSDRIRQSSRPRYACASEMRVQKRPERGREVIFWRRRREQARSRHSRTLRALGPANPVSTPSHAVRLLPPRHAPARAAAIQPVHDLRGVRAASRPDALRACARTGTVSVHRVSTIS</sequence>
<evidence type="ECO:0000313" key="2">
    <source>
        <dbReference type="EMBL" id="TBU65976.1"/>
    </source>
</evidence>
<dbReference type="Proteomes" id="UP000292082">
    <property type="component" value="Unassembled WGS sequence"/>
</dbReference>
<organism evidence="2 3">
    <name type="scientific">Dichomitus squalens</name>
    <dbReference type="NCBI Taxonomy" id="114155"/>
    <lineage>
        <taxon>Eukaryota</taxon>
        <taxon>Fungi</taxon>
        <taxon>Dikarya</taxon>
        <taxon>Basidiomycota</taxon>
        <taxon>Agaricomycotina</taxon>
        <taxon>Agaricomycetes</taxon>
        <taxon>Polyporales</taxon>
        <taxon>Polyporaceae</taxon>
        <taxon>Dichomitus</taxon>
    </lineage>
</organism>
<dbReference type="EMBL" id="ML145084">
    <property type="protein sequence ID" value="TBU65976.1"/>
    <property type="molecule type" value="Genomic_DNA"/>
</dbReference>
<keyword evidence="3" id="KW-1185">Reference proteome</keyword>
<proteinExistence type="predicted"/>
<evidence type="ECO:0000313" key="3">
    <source>
        <dbReference type="Proteomes" id="UP000292082"/>
    </source>
</evidence>
<accession>A0A4Q9QFB3</accession>
<feature type="region of interest" description="Disordered" evidence="1">
    <location>
        <begin position="1"/>
        <end position="38"/>
    </location>
</feature>
<evidence type="ECO:0000256" key="1">
    <source>
        <dbReference type="SAM" id="MobiDB-lite"/>
    </source>
</evidence>
<protein>
    <submittedName>
        <fullName evidence="2">Uncharacterized protein</fullName>
    </submittedName>
</protein>
<gene>
    <name evidence="2" type="ORF">BD310DRAFT_35385</name>
</gene>
<feature type="region of interest" description="Disordered" evidence="1">
    <location>
        <begin position="85"/>
        <end position="105"/>
    </location>
</feature>
<reference evidence="2 3" key="1">
    <citation type="submission" date="2019-01" db="EMBL/GenBank/DDBJ databases">
        <title>Draft genome sequences of three monokaryotic isolates of the white-rot basidiomycete fungus Dichomitus squalens.</title>
        <authorList>
            <consortium name="DOE Joint Genome Institute"/>
            <person name="Lopez S.C."/>
            <person name="Andreopoulos B."/>
            <person name="Pangilinan J."/>
            <person name="Lipzen A."/>
            <person name="Riley R."/>
            <person name="Ahrendt S."/>
            <person name="Ng V."/>
            <person name="Barry K."/>
            <person name="Daum C."/>
            <person name="Grigoriev I.V."/>
            <person name="Hilden K.S."/>
            <person name="Makela M.R."/>
            <person name="de Vries R.P."/>
        </authorList>
    </citation>
    <scope>NUCLEOTIDE SEQUENCE [LARGE SCALE GENOMIC DNA]</scope>
    <source>
        <strain evidence="2 3">CBS 464.89</strain>
    </source>
</reference>
<dbReference type="AlphaFoldDB" id="A0A4Q9QFB3"/>